<protein>
    <submittedName>
        <fullName evidence="1">Uncharacterized protein</fullName>
    </submittedName>
</protein>
<comment type="caution">
    <text evidence="1">The sequence shown here is derived from an EMBL/GenBank/DDBJ whole genome shotgun (WGS) entry which is preliminary data.</text>
</comment>
<sequence>MVTAQYQGLIWRAHGIGAGKFIRALDRLKGNGSPVDPITSDQQIVIEQQTPIIPPTVQLSCGSLLQWELHQPHFSRGTLDSVAVQNPLDVEKALVFRHPLTATIAYGNRGRLARRERLGRFPATAVMRSGWNEGLTLKCVTFACKGVPCFYGRVVNEQGVGKSRE</sequence>
<gene>
    <name evidence="1" type="ORF">Ao3042_10280</name>
</gene>
<proteinExistence type="predicted"/>
<dbReference type="EMBL" id="AKHY01000200">
    <property type="protein sequence ID" value="EIT73462.1"/>
    <property type="molecule type" value="Genomic_DNA"/>
</dbReference>
<organism evidence="1 2">
    <name type="scientific">Aspergillus oryzae (strain 3.042)</name>
    <name type="common">Yellow koji mold</name>
    <dbReference type="NCBI Taxonomy" id="1160506"/>
    <lineage>
        <taxon>Eukaryota</taxon>
        <taxon>Fungi</taxon>
        <taxon>Dikarya</taxon>
        <taxon>Ascomycota</taxon>
        <taxon>Pezizomycotina</taxon>
        <taxon>Eurotiomycetes</taxon>
        <taxon>Eurotiomycetidae</taxon>
        <taxon>Eurotiales</taxon>
        <taxon>Aspergillaceae</taxon>
        <taxon>Aspergillus</taxon>
        <taxon>Aspergillus subgen. Circumdati</taxon>
    </lineage>
</organism>
<dbReference type="Proteomes" id="UP000002812">
    <property type="component" value="Unassembled WGS sequence"/>
</dbReference>
<evidence type="ECO:0000313" key="2">
    <source>
        <dbReference type="Proteomes" id="UP000002812"/>
    </source>
</evidence>
<reference evidence="2" key="2">
    <citation type="submission" date="2012-06" db="EMBL/GenBank/DDBJ databases">
        <title>Comparative genomic analyses of Aspergillus oryzae 3.042 and A. oryzae RIB40 for soy-sauce fermentation.</title>
        <authorList>
            <person name="Zhao G."/>
            <person name="Hou L."/>
            <person name="Wang C."/>
            <person name="Cao X."/>
        </authorList>
    </citation>
    <scope>NUCLEOTIDE SEQUENCE [LARGE SCALE GENOMIC DNA]</scope>
    <source>
        <strain evidence="2">3.042</strain>
    </source>
</reference>
<reference evidence="1 2" key="1">
    <citation type="journal article" date="2012" name="Eukaryot. Cell">
        <title>Draft genome sequence of Aspergillus oryzae strain 3.042.</title>
        <authorList>
            <person name="Zhao G."/>
            <person name="Yao Y."/>
            <person name="Qi W."/>
            <person name="Wang C."/>
            <person name="Hou L."/>
            <person name="Zeng B."/>
            <person name="Cao X."/>
        </authorList>
    </citation>
    <scope>NUCLEOTIDE SEQUENCE [LARGE SCALE GENOMIC DNA]</scope>
    <source>
        <strain evidence="1 2">3.042</strain>
    </source>
</reference>
<dbReference type="AlphaFoldDB" id="I7ZNR9"/>
<evidence type="ECO:0000313" key="1">
    <source>
        <dbReference type="EMBL" id="EIT73462.1"/>
    </source>
</evidence>
<accession>I7ZNR9</accession>
<name>I7ZNR9_ASPO3</name>
<dbReference type="HOGENOM" id="CLU_1815403_0_0_1"/>